<gene>
    <name evidence="10" type="ORF">OTU49_006597</name>
</gene>
<comment type="subcellular location">
    <subcellularLocation>
        <location evidence="1">Cell membrane</location>
        <topology evidence="1">Multi-pass membrane protein</topology>
    </subcellularLocation>
</comment>
<comment type="caution">
    <text evidence="10">The sequence shown here is derived from an EMBL/GenBank/DDBJ whole genome shotgun (WGS) entry which is preliminary data.</text>
</comment>
<evidence type="ECO:0000256" key="5">
    <source>
        <dbReference type="ARBA" id="ARBA00022989"/>
    </source>
</evidence>
<dbReference type="Proteomes" id="UP001445076">
    <property type="component" value="Unassembled WGS sequence"/>
</dbReference>
<dbReference type="InterPro" id="IPR036058">
    <property type="entry name" value="Kazal_dom_sf"/>
</dbReference>
<dbReference type="InterPro" id="IPR002350">
    <property type="entry name" value="Kazal_dom"/>
</dbReference>
<evidence type="ECO:0000256" key="3">
    <source>
        <dbReference type="ARBA" id="ARBA00022475"/>
    </source>
</evidence>
<feature type="domain" description="Kazal-like" evidence="9">
    <location>
        <begin position="223"/>
        <end position="278"/>
    </location>
</feature>
<dbReference type="SUPFAM" id="SSF103473">
    <property type="entry name" value="MFS general substrate transporter"/>
    <property type="match status" value="1"/>
</dbReference>
<keyword evidence="3" id="KW-1003">Cell membrane</keyword>
<evidence type="ECO:0000313" key="10">
    <source>
        <dbReference type="EMBL" id="KAK8733352.1"/>
    </source>
</evidence>
<feature type="transmembrane region" description="Helical" evidence="8">
    <location>
        <begin position="119"/>
        <end position="140"/>
    </location>
</feature>
<comment type="similarity">
    <text evidence="2">Belongs to the organo anion transporter (TC 2.A.60) family.</text>
</comment>
<dbReference type="EMBL" id="JARKIK010000054">
    <property type="protein sequence ID" value="KAK8733352.1"/>
    <property type="molecule type" value="Genomic_DNA"/>
</dbReference>
<evidence type="ECO:0000256" key="1">
    <source>
        <dbReference type="ARBA" id="ARBA00004651"/>
    </source>
</evidence>
<dbReference type="Pfam" id="PF03137">
    <property type="entry name" value="OATP"/>
    <property type="match status" value="1"/>
</dbReference>
<evidence type="ECO:0000256" key="2">
    <source>
        <dbReference type="ARBA" id="ARBA00009657"/>
    </source>
</evidence>
<dbReference type="InterPro" id="IPR036259">
    <property type="entry name" value="MFS_trans_sf"/>
</dbReference>
<reference evidence="10 11" key="1">
    <citation type="journal article" date="2024" name="BMC Genomics">
        <title>Genome assembly of redclaw crayfish (Cherax quadricarinatus) provides insights into its immune adaptation and hypoxia tolerance.</title>
        <authorList>
            <person name="Liu Z."/>
            <person name="Zheng J."/>
            <person name="Li H."/>
            <person name="Fang K."/>
            <person name="Wang S."/>
            <person name="He J."/>
            <person name="Zhou D."/>
            <person name="Weng S."/>
            <person name="Chi M."/>
            <person name="Gu Z."/>
            <person name="He J."/>
            <person name="Li F."/>
            <person name="Wang M."/>
        </authorList>
    </citation>
    <scope>NUCLEOTIDE SEQUENCE [LARGE SCALE GENOMIC DNA]</scope>
    <source>
        <strain evidence="10">ZL_2023a</strain>
    </source>
</reference>
<name>A0AAW0WMZ5_CHEQU</name>
<dbReference type="GO" id="GO:0015347">
    <property type="term" value="F:sodium-independent organic anion transmembrane transporter activity"/>
    <property type="evidence" value="ECO:0007669"/>
    <property type="project" value="TreeGrafter"/>
</dbReference>
<evidence type="ECO:0000259" key="9">
    <source>
        <dbReference type="PROSITE" id="PS51465"/>
    </source>
</evidence>
<dbReference type="InterPro" id="IPR004156">
    <property type="entry name" value="OATP"/>
</dbReference>
<accession>A0AAW0WMZ5</accession>
<evidence type="ECO:0000256" key="4">
    <source>
        <dbReference type="ARBA" id="ARBA00022692"/>
    </source>
</evidence>
<dbReference type="PANTHER" id="PTHR11388">
    <property type="entry name" value="ORGANIC ANION TRANSPORTER"/>
    <property type="match status" value="1"/>
</dbReference>
<sequence length="479" mass="53159">MLVRMVGPVCGFLLGGWCLSLWVVPSPHTNTNDPTRHGPWWIGYLLLACGLLVSCGFLYLCPGKLAGEAVKRKEVRQEEAAKKQWWLDEFLVCNRKRKEARRYVHNLPKALKRLFGSKIWVGNLFSSVTFFLAIACYFNFKSKYLETHFGKSASEANFYTGLSTLGASLLAVAATAAFMRWTRPSSRFLASYDVILTLLGCVSYVILMFLSCPQLHILGPLARSEAGECSSECKCSLQFSPVCAEDNTTVFYSACYAGCSAFDLSSESLVYRACRCIGNFSNPFITVPDTLHTVPDTLHTVPGTLHTVSDTFHTVPDTLHTVPDLQRTWGSATPGYCPDTCQVFLWYILVQMLTTTICASGRITNAVVQLRAVPEEDRELSLGILGVCISLFGILPAPIIMGTALDSACLVWENQCGHPGHCNFYDSDKLRIIMHLVPAVFAFASALGDLVVLYYSRKMNLYDDKDNDDYEVPRNDKLA</sequence>
<evidence type="ECO:0000313" key="11">
    <source>
        <dbReference type="Proteomes" id="UP001445076"/>
    </source>
</evidence>
<dbReference type="AlphaFoldDB" id="A0AAW0WMZ5"/>
<evidence type="ECO:0000256" key="8">
    <source>
        <dbReference type="SAM" id="Phobius"/>
    </source>
</evidence>
<feature type="transmembrane region" description="Helical" evidence="8">
    <location>
        <begin position="41"/>
        <end position="61"/>
    </location>
</feature>
<keyword evidence="7" id="KW-1015">Disulfide bond</keyword>
<evidence type="ECO:0000256" key="6">
    <source>
        <dbReference type="ARBA" id="ARBA00023136"/>
    </source>
</evidence>
<dbReference type="SUPFAM" id="SSF100895">
    <property type="entry name" value="Kazal-type serine protease inhibitors"/>
    <property type="match status" value="1"/>
</dbReference>
<dbReference type="PANTHER" id="PTHR11388:SF76">
    <property type="entry name" value="SOLUTE CARRIER ORGANIC ANION TRANSPORTER FAMILY MEMBER"/>
    <property type="match status" value="1"/>
</dbReference>
<evidence type="ECO:0000256" key="7">
    <source>
        <dbReference type="ARBA" id="ARBA00023157"/>
    </source>
</evidence>
<proteinExistence type="inferred from homology"/>
<keyword evidence="6 8" id="KW-0472">Membrane</keyword>
<keyword evidence="4 8" id="KW-0812">Transmembrane</keyword>
<feature type="transmembrane region" description="Helical" evidence="8">
    <location>
        <begin position="344"/>
        <end position="368"/>
    </location>
</feature>
<keyword evidence="5 8" id="KW-1133">Transmembrane helix</keyword>
<dbReference type="GO" id="GO:0043252">
    <property type="term" value="P:sodium-independent organic anion transport"/>
    <property type="evidence" value="ECO:0007669"/>
    <property type="project" value="TreeGrafter"/>
</dbReference>
<feature type="transmembrane region" description="Helical" evidence="8">
    <location>
        <begin position="160"/>
        <end position="178"/>
    </location>
</feature>
<organism evidence="10 11">
    <name type="scientific">Cherax quadricarinatus</name>
    <name type="common">Australian red claw crayfish</name>
    <dbReference type="NCBI Taxonomy" id="27406"/>
    <lineage>
        <taxon>Eukaryota</taxon>
        <taxon>Metazoa</taxon>
        <taxon>Ecdysozoa</taxon>
        <taxon>Arthropoda</taxon>
        <taxon>Crustacea</taxon>
        <taxon>Multicrustacea</taxon>
        <taxon>Malacostraca</taxon>
        <taxon>Eumalacostraca</taxon>
        <taxon>Eucarida</taxon>
        <taxon>Decapoda</taxon>
        <taxon>Pleocyemata</taxon>
        <taxon>Astacidea</taxon>
        <taxon>Parastacoidea</taxon>
        <taxon>Parastacidae</taxon>
        <taxon>Cherax</taxon>
    </lineage>
</organism>
<protein>
    <recommendedName>
        <fullName evidence="9">Kazal-like domain-containing protein</fullName>
    </recommendedName>
</protein>
<dbReference type="Gene3D" id="1.20.1250.20">
    <property type="entry name" value="MFS general substrate transporter like domains"/>
    <property type="match status" value="1"/>
</dbReference>
<feature type="transmembrane region" description="Helical" evidence="8">
    <location>
        <begin position="190"/>
        <end position="210"/>
    </location>
</feature>
<feature type="transmembrane region" description="Helical" evidence="8">
    <location>
        <begin position="380"/>
        <end position="401"/>
    </location>
</feature>
<feature type="transmembrane region" description="Helical" evidence="8">
    <location>
        <begin position="432"/>
        <end position="455"/>
    </location>
</feature>
<keyword evidence="11" id="KW-1185">Reference proteome</keyword>
<dbReference type="PROSITE" id="PS51465">
    <property type="entry name" value="KAZAL_2"/>
    <property type="match status" value="1"/>
</dbReference>
<dbReference type="GO" id="GO:0016323">
    <property type="term" value="C:basolateral plasma membrane"/>
    <property type="evidence" value="ECO:0007669"/>
    <property type="project" value="TreeGrafter"/>
</dbReference>
<dbReference type="Pfam" id="PF07648">
    <property type="entry name" value="Kazal_2"/>
    <property type="match status" value="1"/>
</dbReference>